<dbReference type="Proteomes" id="UP000193804">
    <property type="component" value="Unassembled WGS sequence"/>
</dbReference>
<evidence type="ECO:0000256" key="2">
    <source>
        <dbReference type="ARBA" id="ARBA00023110"/>
    </source>
</evidence>
<evidence type="ECO:0000259" key="5">
    <source>
        <dbReference type="PROSITE" id="PS50059"/>
    </source>
</evidence>
<dbReference type="SUPFAM" id="SSF54534">
    <property type="entry name" value="FKBP-like"/>
    <property type="match status" value="1"/>
</dbReference>
<protein>
    <recommendedName>
        <fullName evidence="4">Peptidyl-prolyl cis-trans isomerase</fullName>
        <ecNumber evidence="4">5.2.1.8</ecNumber>
    </recommendedName>
</protein>
<keyword evidence="7" id="KW-1185">Reference proteome</keyword>
<accession>A0A1X7IZR4</accession>
<dbReference type="OrthoDB" id="9814548at2"/>
<dbReference type="InterPro" id="IPR001179">
    <property type="entry name" value="PPIase_FKBP_dom"/>
</dbReference>
<proteinExistence type="inferred from homology"/>
<evidence type="ECO:0000256" key="1">
    <source>
        <dbReference type="ARBA" id="ARBA00000971"/>
    </source>
</evidence>
<dbReference type="EMBL" id="FXAW01000002">
    <property type="protein sequence ID" value="SMG20876.1"/>
    <property type="molecule type" value="Genomic_DNA"/>
</dbReference>
<dbReference type="PROSITE" id="PS51257">
    <property type="entry name" value="PROKAR_LIPOPROTEIN"/>
    <property type="match status" value="1"/>
</dbReference>
<comment type="similarity">
    <text evidence="4">Belongs to the FKBP-type PPIase family.</text>
</comment>
<gene>
    <name evidence="6" type="ORF">SAMN05661096_01130</name>
</gene>
<dbReference type="EC" id="5.2.1.8" evidence="4"/>
<name>A0A1X7IZR4_9BACT</name>
<dbReference type="InterPro" id="IPR046357">
    <property type="entry name" value="PPIase_dom_sf"/>
</dbReference>
<comment type="catalytic activity">
    <reaction evidence="1 3 4">
        <text>[protein]-peptidylproline (omega=180) = [protein]-peptidylproline (omega=0)</text>
        <dbReference type="Rhea" id="RHEA:16237"/>
        <dbReference type="Rhea" id="RHEA-COMP:10747"/>
        <dbReference type="Rhea" id="RHEA-COMP:10748"/>
        <dbReference type="ChEBI" id="CHEBI:83833"/>
        <dbReference type="ChEBI" id="CHEBI:83834"/>
        <dbReference type="EC" id="5.2.1.8"/>
    </reaction>
</comment>
<dbReference type="GO" id="GO:0003755">
    <property type="term" value="F:peptidyl-prolyl cis-trans isomerase activity"/>
    <property type="evidence" value="ECO:0007669"/>
    <property type="project" value="UniProtKB-UniRule"/>
</dbReference>
<evidence type="ECO:0000256" key="3">
    <source>
        <dbReference type="PROSITE-ProRule" id="PRU00277"/>
    </source>
</evidence>
<evidence type="ECO:0000313" key="7">
    <source>
        <dbReference type="Proteomes" id="UP000193804"/>
    </source>
</evidence>
<evidence type="ECO:0000256" key="4">
    <source>
        <dbReference type="RuleBase" id="RU003915"/>
    </source>
</evidence>
<evidence type="ECO:0000313" key="6">
    <source>
        <dbReference type="EMBL" id="SMG20876.1"/>
    </source>
</evidence>
<keyword evidence="2 3" id="KW-0697">Rotamase</keyword>
<dbReference type="PROSITE" id="PS50059">
    <property type="entry name" value="FKBP_PPIASE"/>
    <property type="match status" value="1"/>
</dbReference>
<keyword evidence="3 4" id="KW-0413">Isomerase</keyword>
<dbReference type="AlphaFoldDB" id="A0A1X7IZR4"/>
<reference evidence="7" key="1">
    <citation type="submission" date="2017-04" db="EMBL/GenBank/DDBJ databases">
        <authorList>
            <person name="Varghese N."/>
            <person name="Submissions S."/>
        </authorList>
    </citation>
    <scope>NUCLEOTIDE SEQUENCE [LARGE SCALE GENOMIC DNA]</scope>
    <source>
        <strain evidence="7">DSM 4125</strain>
    </source>
</reference>
<dbReference type="Pfam" id="PF00254">
    <property type="entry name" value="FKBP_C"/>
    <property type="match status" value="1"/>
</dbReference>
<dbReference type="Gene3D" id="3.10.50.40">
    <property type="match status" value="1"/>
</dbReference>
<feature type="domain" description="PPIase FKBP-type" evidence="5">
    <location>
        <begin position="78"/>
        <end position="165"/>
    </location>
</feature>
<dbReference type="STRING" id="1028.SAMN05661096_01130"/>
<sequence length="165" mass="18158">MIKYLLSLSVILLGFVSCQSEVQCNESPEISADQANLETQISEIESYLESEGIEYRTHPSGIRYSVIESGTGNSPNFCSGVAIDYEGRVLGNDEVFISGIGTQISLRSNQVVAGFKIALSLMNRSAEYRLFIPGELLINKGISEVVPRNIPDGDNVEFRVRLNSY</sequence>
<dbReference type="RefSeq" id="WP_085516103.1">
    <property type="nucleotide sequence ID" value="NZ_FXAW01000002.1"/>
</dbReference>
<organism evidence="6 7">
    <name type="scientific">Marivirga sericea</name>
    <dbReference type="NCBI Taxonomy" id="1028"/>
    <lineage>
        <taxon>Bacteria</taxon>
        <taxon>Pseudomonadati</taxon>
        <taxon>Bacteroidota</taxon>
        <taxon>Cytophagia</taxon>
        <taxon>Cytophagales</taxon>
        <taxon>Marivirgaceae</taxon>
        <taxon>Marivirga</taxon>
    </lineage>
</organism>